<dbReference type="PANTHER" id="PTHR43877:SF2">
    <property type="entry name" value="AMINOALKYLPHOSPHONATE N-ACETYLTRANSFERASE-RELATED"/>
    <property type="match status" value="1"/>
</dbReference>
<dbReference type="InterPro" id="IPR000182">
    <property type="entry name" value="GNAT_dom"/>
</dbReference>
<sequence length="162" mass="17876">MEGVTIRHIHPADNAAMANVIRRSLEEFGANRPGTVYFDDSTDHLYELFQSEPLSEYFIAEKEGVLLGGAGIYPTDALPEGTCELVKMYLTPSARGLGLGRTMIAKCLEAAKNKGFTSVYLETMPELKKAVSVYEKFGFTYLDGPMGNSGHNGCDIWMIRKL</sequence>
<dbReference type="InterPro" id="IPR050832">
    <property type="entry name" value="Bact_Acetyltransf"/>
</dbReference>
<dbReference type="InterPro" id="IPR016181">
    <property type="entry name" value="Acyl_CoA_acyltransferase"/>
</dbReference>
<dbReference type="PANTHER" id="PTHR43877">
    <property type="entry name" value="AMINOALKYLPHOSPHONATE N-ACETYLTRANSFERASE-RELATED-RELATED"/>
    <property type="match status" value="1"/>
</dbReference>
<gene>
    <name evidence="4" type="ORF">KACHI17_05280</name>
</gene>
<dbReference type="SUPFAM" id="SSF55729">
    <property type="entry name" value="Acyl-CoA N-acyltransferases (Nat)"/>
    <property type="match status" value="1"/>
</dbReference>
<dbReference type="PROSITE" id="PS51186">
    <property type="entry name" value="GNAT"/>
    <property type="match status" value="1"/>
</dbReference>
<evidence type="ECO:0000256" key="1">
    <source>
        <dbReference type="ARBA" id="ARBA00022679"/>
    </source>
</evidence>
<keyword evidence="2" id="KW-0012">Acyltransferase</keyword>
<dbReference type="AlphaFoldDB" id="A0AAT9GG77"/>
<dbReference type="GO" id="GO:0016747">
    <property type="term" value="F:acyltransferase activity, transferring groups other than amino-acyl groups"/>
    <property type="evidence" value="ECO:0007669"/>
    <property type="project" value="InterPro"/>
</dbReference>
<evidence type="ECO:0000313" key="4">
    <source>
        <dbReference type="EMBL" id="BFG69647.1"/>
    </source>
</evidence>
<protein>
    <submittedName>
        <fullName evidence="4">GNAT family N-acetyltransferase</fullName>
    </submittedName>
</protein>
<evidence type="ECO:0000259" key="3">
    <source>
        <dbReference type="PROSITE" id="PS51186"/>
    </source>
</evidence>
<organism evidence="4">
    <name type="scientific">Sediminibacterium sp. KACHI17</name>
    <dbReference type="NCBI Taxonomy" id="1751071"/>
    <lineage>
        <taxon>Bacteria</taxon>
        <taxon>Pseudomonadati</taxon>
        <taxon>Bacteroidota</taxon>
        <taxon>Chitinophagia</taxon>
        <taxon>Chitinophagales</taxon>
        <taxon>Chitinophagaceae</taxon>
        <taxon>Sediminibacterium</taxon>
    </lineage>
</organism>
<keyword evidence="1" id="KW-0808">Transferase</keyword>
<proteinExistence type="predicted"/>
<dbReference type="CDD" id="cd04301">
    <property type="entry name" value="NAT_SF"/>
    <property type="match status" value="1"/>
</dbReference>
<dbReference type="EMBL" id="AP029612">
    <property type="protein sequence ID" value="BFG69647.1"/>
    <property type="molecule type" value="Genomic_DNA"/>
</dbReference>
<feature type="domain" description="N-acetyltransferase" evidence="3">
    <location>
        <begin position="4"/>
        <end position="162"/>
    </location>
</feature>
<dbReference type="Gene3D" id="3.40.630.30">
    <property type="match status" value="1"/>
</dbReference>
<dbReference type="RefSeq" id="WP_353549957.1">
    <property type="nucleotide sequence ID" value="NZ_AP029612.1"/>
</dbReference>
<reference evidence="4" key="1">
    <citation type="submission" date="2024-02" db="EMBL/GenBank/DDBJ databases">
        <title>Sediminibacterium planktonica sp. nov. and Sediminibacterium longus sp. nov., isolated from surface lake and river water.</title>
        <authorList>
            <person name="Watanabe K."/>
            <person name="Takemine S."/>
            <person name="Ishii Y."/>
            <person name="Ogata Y."/>
            <person name="Shindo C."/>
            <person name="Suda W."/>
        </authorList>
    </citation>
    <scope>NUCLEOTIDE SEQUENCE</scope>
    <source>
        <strain evidence="4">KACHI17</strain>
    </source>
</reference>
<name>A0AAT9GG77_9BACT</name>
<accession>A0AAT9GG77</accession>
<dbReference type="Pfam" id="PF00583">
    <property type="entry name" value="Acetyltransf_1"/>
    <property type="match status" value="1"/>
</dbReference>
<evidence type="ECO:0000256" key="2">
    <source>
        <dbReference type="ARBA" id="ARBA00023315"/>
    </source>
</evidence>